<evidence type="ECO:0000313" key="2">
    <source>
        <dbReference type="Proteomes" id="UP000790709"/>
    </source>
</evidence>
<comment type="caution">
    <text evidence="1">The sequence shown here is derived from an EMBL/GenBank/DDBJ whole genome shotgun (WGS) entry which is preliminary data.</text>
</comment>
<gene>
    <name evidence="1" type="ORF">BV22DRAFT_113163</name>
</gene>
<sequence length="111" mass="12692">MLLVKSCHGEHVIRIMGGERAPHLRFPRQRHTSGSMQKSRSMCGFKYPCRRGMHYNRCPRRLWVVGYTCLSGHVFLDARRGSFATVSAAAMVHVYDKYQPGYSGLDKNDES</sequence>
<dbReference type="Proteomes" id="UP000790709">
    <property type="component" value="Unassembled WGS sequence"/>
</dbReference>
<accession>A0ACB8BWK6</accession>
<evidence type="ECO:0000313" key="1">
    <source>
        <dbReference type="EMBL" id="KAH7929613.1"/>
    </source>
</evidence>
<keyword evidence="2" id="KW-1185">Reference proteome</keyword>
<dbReference type="EMBL" id="MU266339">
    <property type="protein sequence ID" value="KAH7929613.1"/>
    <property type="molecule type" value="Genomic_DNA"/>
</dbReference>
<protein>
    <submittedName>
        <fullName evidence="1">Uncharacterized protein</fullName>
    </submittedName>
</protein>
<reference evidence="1" key="1">
    <citation type="journal article" date="2021" name="New Phytol.">
        <title>Evolutionary innovations through gain and loss of genes in the ectomycorrhizal Boletales.</title>
        <authorList>
            <person name="Wu G."/>
            <person name="Miyauchi S."/>
            <person name="Morin E."/>
            <person name="Kuo A."/>
            <person name="Drula E."/>
            <person name="Varga T."/>
            <person name="Kohler A."/>
            <person name="Feng B."/>
            <person name="Cao Y."/>
            <person name="Lipzen A."/>
            <person name="Daum C."/>
            <person name="Hundley H."/>
            <person name="Pangilinan J."/>
            <person name="Johnson J."/>
            <person name="Barry K."/>
            <person name="LaButti K."/>
            <person name="Ng V."/>
            <person name="Ahrendt S."/>
            <person name="Min B."/>
            <person name="Choi I.G."/>
            <person name="Park H."/>
            <person name="Plett J.M."/>
            <person name="Magnuson J."/>
            <person name="Spatafora J.W."/>
            <person name="Nagy L.G."/>
            <person name="Henrissat B."/>
            <person name="Grigoriev I.V."/>
            <person name="Yang Z.L."/>
            <person name="Xu J."/>
            <person name="Martin F.M."/>
        </authorList>
    </citation>
    <scope>NUCLEOTIDE SEQUENCE</scope>
    <source>
        <strain evidence="1">KUC20120723A-06</strain>
    </source>
</reference>
<proteinExistence type="predicted"/>
<organism evidence="1 2">
    <name type="scientific">Leucogyrophana mollusca</name>
    <dbReference type="NCBI Taxonomy" id="85980"/>
    <lineage>
        <taxon>Eukaryota</taxon>
        <taxon>Fungi</taxon>
        <taxon>Dikarya</taxon>
        <taxon>Basidiomycota</taxon>
        <taxon>Agaricomycotina</taxon>
        <taxon>Agaricomycetes</taxon>
        <taxon>Agaricomycetidae</taxon>
        <taxon>Boletales</taxon>
        <taxon>Boletales incertae sedis</taxon>
        <taxon>Leucogyrophana</taxon>
    </lineage>
</organism>
<name>A0ACB8BWK6_9AGAM</name>